<comment type="caution">
    <text evidence="2">The sequence shown here is derived from an EMBL/GenBank/DDBJ whole genome shotgun (WGS) entry which is preliminary data.</text>
</comment>
<name>A0A0W8FYP4_9ZZZZ</name>
<sequence>MEKIEDKHEQLDRQLEQRKLENQRRFEANKIAELRRSKTQEVSESEKRAYVKKQLEGARLTPKEIAEKRRLRTPELLENANSEKERRHIENYREYKNLWESNKIEWGEPVKKNVNGRDIVSPELTDPQWSAKNEKFWSHHAKTFEEYRSYAEKLPQIKEQLSHGKKIEEIKLDKELGASANFWYSERPIKLTQYKDSLIVTESGFHRATLAKMYDLNDVPTEIKEAYIKK</sequence>
<feature type="coiled-coil region" evidence="1">
    <location>
        <begin position="1"/>
        <end position="37"/>
    </location>
</feature>
<proteinExistence type="predicted"/>
<evidence type="ECO:0000256" key="1">
    <source>
        <dbReference type="SAM" id="Coils"/>
    </source>
</evidence>
<protein>
    <submittedName>
        <fullName evidence="2">Uncharacterized protein</fullName>
    </submittedName>
</protein>
<gene>
    <name evidence="2" type="ORF">ASZ90_004121</name>
</gene>
<dbReference type="EMBL" id="LNQE01000547">
    <property type="protein sequence ID" value="KUG26047.1"/>
    <property type="molecule type" value="Genomic_DNA"/>
</dbReference>
<reference evidence="2" key="1">
    <citation type="journal article" date="2015" name="Proc. Natl. Acad. Sci. U.S.A.">
        <title>Networks of energetic and metabolic interactions define dynamics in microbial communities.</title>
        <authorList>
            <person name="Embree M."/>
            <person name="Liu J.K."/>
            <person name="Al-Bassam M.M."/>
            <person name="Zengler K."/>
        </authorList>
    </citation>
    <scope>NUCLEOTIDE SEQUENCE</scope>
</reference>
<keyword evidence="1" id="KW-0175">Coiled coil</keyword>
<dbReference type="AlphaFoldDB" id="A0A0W8FYP4"/>
<evidence type="ECO:0000313" key="2">
    <source>
        <dbReference type="EMBL" id="KUG26047.1"/>
    </source>
</evidence>
<organism evidence="2">
    <name type="scientific">hydrocarbon metagenome</name>
    <dbReference type="NCBI Taxonomy" id="938273"/>
    <lineage>
        <taxon>unclassified sequences</taxon>
        <taxon>metagenomes</taxon>
        <taxon>ecological metagenomes</taxon>
    </lineage>
</organism>
<accession>A0A0W8FYP4</accession>